<reference evidence="13 14" key="1">
    <citation type="submission" date="2014-04" db="EMBL/GenBank/DDBJ databases">
        <title>Whole genome shotgun sequence of Geobacillus caldoxylosilyticus NBRC 107762.</title>
        <authorList>
            <person name="Hosoyama A."/>
            <person name="Hosoyama Y."/>
            <person name="Katano-Makiyama Y."/>
            <person name="Tsuchikane K."/>
            <person name="Ohji S."/>
            <person name="Ichikawa N."/>
            <person name="Yamazoe A."/>
            <person name="Fujita N."/>
        </authorList>
    </citation>
    <scope>NUCLEOTIDE SEQUENCE [LARGE SCALE GENOMIC DNA]</scope>
    <source>
        <strain evidence="13 14">NBRC 107762</strain>
    </source>
</reference>
<organism evidence="13 14">
    <name type="scientific">Parageobacillus caldoxylosilyticus NBRC 107762</name>
    <dbReference type="NCBI Taxonomy" id="1220594"/>
    <lineage>
        <taxon>Bacteria</taxon>
        <taxon>Bacillati</taxon>
        <taxon>Bacillota</taxon>
        <taxon>Bacilli</taxon>
        <taxon>Bacillales</taxon>
        <taxon>Anoxybacillaceae</taxon>
        <taxon>Saccharococcus</taxon>
    </lineage>
</organism>
<evidence type="ECO:0000256" key="6">
    <source>
        <dbReference type="ARBA" id="ARBA00022723"/>
    </source>
</evidence>
<comment type="similarity">
    <text evidence="2">Belongs to the PduL family.</text>
</comment>
<gene>
    <name evidence="13" type="ORF">GCA01S_059_00310</name>
</gene>
<evidence type="ECO:0000256" key="10">
    <source>
        <dbReference type="ARBA" id="ARBA00030939"/>
    </source>
</evidence>
<evidence type="ECO:0000256" key="5">
    <source>
        <dbReference type="ARBA" id="ARBA00022679"/>
    </source>
</evidence>
<comment type="caution">
    <text evidence="13">The sequence shown here is derived from an EMBL/GenBank/DDBJ whole genome shotgun (WGS) entry which is preliminary data.</text>
</comment>
<dbReference type="EMBL" id="BAWO01000059">
    <property type="protein sequence ID" value="GAJ41174.1"/>
    <property type="molecule type" value="Genomic_DNA"/>
</dbReference>
<evidence type="ECO:0000313" key="13">
    <source>
        <dbReference type="EMBL" id="GAJ41174.1"/>
    </source>
</evidence>
<dbReference type="EC" id="2.3.1.222" evidence="3"/>
<comment type="catalytic activity">
    <reaction evidence="12">
        <text>propanoyl-CoA + phosphate = propanoyl phosphate + CoA</text>
        <dbReference type="Rhea" id="RHEA:28046"/>
        <dbReference type="ChEBI" id="CHEBI:43474"/>
        <dbReference type="ChEBI" id="CHEBI:57287"/>
        <dbReference type="ChEBI" id="CHEBI:57392"/>
        <dbReference type="ChEBI" id="CHEBI:58933"/>
        <dbReference type="EC" id="2.3.1.222"/>
    </reaction>
</comment>
<sequence length="259" mass="28624">MTVITETHLRAEMLKGTLSNPYFISHQHRLTPAARDFLRDRGIKIEVMGSNSIQNIVQTKEWRIPVGVSNRHVHLSPHDVEVLFGKGYELTPYRPLSQPGQFAAEETVTLVGPKGILSRVRVLGPARELTQVEISRTDGFTLGIHPPVRLSGSIEGTPGITLVGKVGSITISQGVIVAKNHVHMSPDDAKEFKVKDGDRLMVQAISDRPVVFPEVVVRVNERFTLDFHIDTDEANAANLRTGDFVKVIGKNGELFRARA</sequence>
<keyword evidence="5" id="KW-0808">Transferase</keyword>
<dbReference type="Pfam" id="PF06130">
    <property type="entry name" value="PTAC"/>
    <property type="match status" value="1"/>
</dbReference>
<keyword evidence="6" id="KW-0479">Metal-binding</keyword>
<keyword evidence="14" id="KW-1185">Reference proteome</keyword>
<evidence type="ECO:0000256" key="11">
    <source>
        <dbReference type="ARBA" id="ARBA00033077"/>
    </source>
</evidence>
<evidence type="ECO:0000256" key="8">
    <source>
        <dbReference type="ARBA" id="ARBA00023315"/>
    </source>
</evidence>
<evidence type="ECO:0000256" key="7">
    <source>
        <dbReference type="ARBA" id="ARBA00022833"/>
    </source>
</evidence>
<dbReference type="PANTHER" id="PTHR39453:SF1">
    <property type="entry name" value="PHOSPHATE PROPANOYLTRANSFERASE"/>
    <property type="match status" value="1"/>
</dbReference>
<accession>A0A023DIP5</accession>
<evidence type="ECO:0000256" key="1">
    <source>
        <dbReference type="ARBA" id="ARBA00001947"/>
    </source>
</evidence>
<evidence type="ECO:0000256" key="9">
    <source>
        <dbReference type="ARBA" id="ARBA00030044"/>
    </source>
</evidence>
<dbReference type="GO" id="GO:0016747">
    <property type="term" value="F:acyltransferase activity, transferring groups other than amino-acyl groups"/>
    <property type="evidence" value="ECO:0007669"/>
    <property type="project" value="InterPro"/>
</dbReference>
<evidence type="ECO:0000256" key="2">
    <source>
        <dbReference type="ARBA" id="ARBA00007342"/>
    </source>
</evidence>
<keyword evidence="8" id="KW-0012">Acyltransferase</keyword>
<dbReference type="OrthoDB" id="9784365at2"/>
<proteinExistence type="inferred from homology"/>
<evidence type="ECO:0000256" key="3">
    <source>
        <dbReference type="ARBA" id="ARBA00012206"/>
    </source>
</evidence>
<name>A0A023DIP5_9BACL</name>
<comment type="cofactor">
    <cofactor evidence="1">
        <name>Zn(2+)</name>
        <dbReference type="ChEBI" id="CHEBI:29105"/>
    </cofactor>
</comment>
<dbReference type="AlphaFoldDB" id="A0A023DIP5"/>
<dbReference type="GO" id="GO:0046872">
    <property type="term" value="F:metal ion binding"/>
    <property type="evidence" value="ECO:0007669"/>
    <property type="project" value="UniProtKB-KW"/>
</dbReference>
<evidence type="ECO:0000256" key="4">
    <source>
        <dbReference type="ARBA" id="ARBA00020837"/>
    </source>
</evidence>
<protein>
    <recommendedName>
        <fullName evidence="4">Phosphate propanoyltransferase</fullName>
        <ecNumber evidence="3">2.3.1.222</ecNumber>
    </recommendedName>
    <alternativeName>
        <fullName evidence="10">Phosphate acyltransferase PduL</fullName>
    </alternativeName>
    <alternativeName>
        <fullName evidence="9">Phosphotransacylase PduL</fullName>
    </alternativeName>
    <alternativeName>
        <fullName evidence="11">Propanediol utilization protein PduL</fullName>
    </alternativeName>
</protein>
<dbReference type="Proteomes" id="UP000023561">
    <property type="component" value="Unassembled WGS sequence"/>
</dbReference>
<dbReference type="PANTHER" id="PTHR39453">
    <property type="entry name" value="PHOSPHATE PROPANOYLTRANSFERASE"/>
    <property type="match status" value="1"/>
</dbReference>
<keyword evidence="7" id="KW-0862">Zinc</keyword>
<dbReference type="NCBIfam" id="NF011652">
    <property type="entry name" value="PRK15070.1"/>
    <property type="match status" value="1"/>
</dbReference>
<dbReference type="InterPro" id="IPR008300">
    <property type="entry name" value="PTAC"/>
</dbReference>
<evidence type="ECO:0000313" key="14">
    <source>
        <dbReference type="Proteomes" id="UP000023561"/>
    </source>
</evidence>
<dbReference type="RefSeq" id="WP_042411180.1">
    <property type="nucleotide sequence ID" value="NZ_BAWO01000059.1"/>
</dbReference>
<evidence type="ECO:0000256" key="12">
    <source>
        <dbReference type="ARBA" id="ARBA00047589"/>
    </source>
</evidence>